<reference evidence="2 3" key="1">
    <citation type="submission" date="2014-02" db="EMBL/GenBank/DDBJ databases">
        <title>Transposable element dynamics among asymbiotic and ectomycorrhizal Amanita fungi.</title>
        <authorList>
            <consortium name="DOE Joint Genome Institute"/>
            <person name="Hess J."/>
            <person name="Skrede I."/>
            <person name="Wolfe B."/>
            <person name="LaButti K."/>
            <person name="Ohm R.A."/>
            <person name="Grigoriev I.V."/>
            <person name="Pringle A."/>
        </authorList>
    </citation>
    <scope>NUCLEOTIDE SEQUENCE [LARGE SCALE GENOMIC DNA]</scope>
    <source>
        <strain evidence="2 3">SKay4041</strain>
    </source>
</reference>
<dbReference type="Proteomes" id="UP000242287">
    <property type="component" value="Unassembled WGS sequence"/>
</dbReference>
<accession>A0A2A9NKN0</accession>
<evidence type="ECO:0000256" key="1">
    <source>
        <dbReference type="SAM" id="MobiDB-lite"/>
    </source>
</evidence>
<dbReference type="OrthoDB" id="3266602at2759"/>
<proteinExistence type="predicted"/>
<feature type="compositionally biased region" description="Basic and acidic residues" evidence="1">
    <location>
        <begin position="166"/>
        <end position="192"/>
    </location>
</feature>
<sequence>MPITIRIPMPIPLPPRTMVPLVKSTPTLTGLKVRFPSATWRAAKCIKFCQDSSCVGRLPEEGYDRSLCLPCRAQQRRRKWDRMCTERGTGLDTAGNYYQEEAQKETEMFEDGAVPAQDARLCRVRWCSHIIPPVEEYKWDMCLQCRRYLRLRTPVGLLPVVCPERTQGKDETGSGKDSEDRDVSSRAKRDSGTKTQRCASFDCGMLVLMNNLSGRDGRKQEGTRDDVREESSSLCAQCVQRKAREMDRLRRAEELLSGFDECTDELSERRRRVLLGKRKKPEISGCMAGTNDNAAHSSKDLTYTEYRSLTDLLLKFKSELLAFLHIQGNQPRPRPIPLPIPSNRRTTTAIPPPAPISSTNSPSPADIPIGNTLKSSKQPEQSKQLEKSPLTKPRTHTNAPQIHQSRPFHPTHSTFFFSGQFSTVTTTLDITSRRTDVVNYMNGIRIELERVSRFSLKPCNPEKPVVAFGNGFALRFLCLHSLPPEMFAKMGMGPTKVGGPCALANGTASSSASAKENANGSPRPPPEATKKDVKGELDLIAVADDSYGVLPGQKMVIRFRLGVVDIL</sequence>
<feature type="region of interest" description="Disordered" evidence="1">
    <location>
        <begin position="329"/>
        <end position="409"/>
    </location>
</feature>
<dbReference type="EMBL" id="KZ302070">
    <property type="protein sequence ID" value="PFH48262.1"/>
    <property type="molecule type" value="Genomic_DNA"/>
</dbReference>
<name>A0A2A9NKN0_9AGAR</name>
<protein>
    <submittedName>
        <fullName evidence="2">Uncharacterized protein</fullName>
    </submittedName>
</protein>
<evidence type="ECO:0000313" key="3">
    <source>
        <dbReference type="Proteomes" id="UP000242287"/>
    </source>
</evidence>
<feature type="region of interest" description="Disordered" evidence="1">
    <location>
        <begin position="508"/>
        <end position="532"/>
    </location>
</feature>
<gene>
    <name evidence="2" type="ORF">AMATHDRAFT_49671</name>
</gene>
<organism evidence="2 3">
    <name type="scientific">Amanita thiersii Skay4041</name>
    <dbReference type="NCBI Taxonomy" id="703135"/>
    <lineage>
        <taxon>Eukaryota</taxon>
        <taxon>Fungi</taxon>
        <taxon>Dikarya</taxon>
        <taxon>Basidiomycota</taxon>
        <taxon>Agaricomycotina</taxon>
        <taxon>Agaricomycetes</taxon>
        <taxon>Agaricomycetidae</taxon>
        <taxon>Agaricales</taxon>
        <taxon>Pluteineae</taxon>
        <taxon>Amanitaceae</taxon>
        <taxon>Amanita</taxon>
    </lineage>
</organism>
<feature type="compositionally biased region" description="Polar residues" evidence="1">
    <location>
        <begin position="372"/>
        <end position="382"/>
    </location>
</feature>
<keyword evidence="3" id="KW-1185">Reference proteome</keyword>
<feature type="region of interest" description="Disordered" evidence="1">
    <location>
        <begin position="166"/>
        <end position="193"/>
    </location>
</feature>
<evidence type="ECO:0000313" key="2">
    <source>
        <dbReference type="EMBL" id="PFH48262.1"/>
    </source>
</evidence>
<dbReference type="AlphaFoldDB" id="A0A2A9NKN0"/>